<dbReference type="GO" id="GO:0022857">
    <property type="term" value="F:transmembrane transporter activity"/>
    <property type="evidence" value="ECO:0007669"/>
    <property type="project" value="InterPro"/>
</dbReference>
<dbReference type="Pfam" id="PF00083">
    <property type="entry name" value="Sugar_tr"/>
    <property type="match status" value="1"/>
</dbReference>
<reference evidence="11 12" key="1">
    <citation type="submission" date="2018-06" db="EMBL/GenBank/DDBJ databases">
        <title>Freshwater and sediment microbial communities from various areas in North America, analyzing microbe dynamics in response to fracking.</title>
        <authorList>
            <person name="Lamendella R."/>
        </authorList>
    </citation>
    <scope>NUCLEOTIDE SEQUENCE [LARGE SCALE GENOMIC DNA]</scope>
    <source>
        <strain evidence="11 12">3b_TX</strain>
    </source>
</reference>
<feature type="domain" description="Major facilitator superfamily (MFS) profile" evidence="10">
    <location>
        <begin position="29"/>
        <end position="459"/>
    </location>
</feature>
<feature type="transmembrane region" description="Helical" evidence="9">
    <location>
        <begin position="313"/>
        <end position="331"/>
    </location>
</feature>
<dbReference type="RefSeq" id="WP_113904077.1">
    <property type="nucleotide sequence ID" value="NZ_QNSB01000005.1"/>
</dbReference>
<feature type="transmembrane region" description="Helical" evidence="9">
    <location>
        <begin position="275"/>
        <end position="298"/>
    </location>
</feature>
<evidence type="ECO:0000256" key="2">
    <source>
        <dbReference type="ARBA" id="ARBA00010992"/>
    </source>
</evidence>
<feature type="transmembrane region" description="Helical" evidence="9">
    <location>
        <begin position="437"/>
        <end position="455"/>
    </location>
</feature>
<feature type="transmembrane region" description="Helical" evidence="9">
    <location>
        <begin position="66"/>
        <end position="83"/>
    </location>
</feature>
<evidence type="ECO:0000256" key="6">
    <source>
        <dbReference type="ARBA" id="ARBA00023136"/>
    </source>
</evidence>
<feature type="transmembrane region" description="Helical" evidence="9">
    <location>
        <begin position="371"/>
        <end position="393"/>
    </location>
</feature>
<dbReference type="EMBL" id="QNSB01000005">
    <property type="protein sequence ID" value="RBP71577.1"/>
    <property type="molecule type" value="Genomic_DNA"/>
</dbReference>
<keyword evidence="12" id="KW-1185">Reference proteome</keyword>
<dbReference type="InterPro" id="IPR003663">
    <property type="entry name" value="Sugar/inositol_transpt"/>
</dbReference>
<gene>
    <name evidence="11" type="ORF">DFO65_105181</name>
</gene>
<feature type="transmembrane region" description="Helical" evidence="9">
    <location>
        <begin position="414"/>
        <end position="431"/>
    </location>
</feature>
<dbReference type="PROSITE" id="PS00216">
    <property type="entry name" value="SUGAR_TRANSPORT_1"/>
    <property type="match status" value="1"/>
</dbReference>
<dbReference type="GO" id="GO:0005886">
    <property type="term" value="C:plasma membrane"/>
    <property type="evidence" value="ECO:0007669"/>
    <property type="project" value="UniProtKB-SubCell"/>
</dbReference>
<dbReference type="SUPFAM" id="SSF103473">
    <property type="entry name" value="MFS general substrate transporter"/>
    <property type="match status" value="1"/>
</dbReference>
<keyword evidence="3 7" id="KW-0813">Transport</keyword>
<dbReference type="InterPro" id="IPR020846">
    <property type="entry name" value="MFS_dom"/>
</dbReference>
<dbReference type="NCBIfam" id="TIGR00879">
    <property type="entry name" value="SP"/>
    <property type="match status" value="1"/>
</dbReference>
<keyword evidence="5 9" id="KW-1133">Transmembrane helix</keyword>
<dbReference type="InterPro" id="IPR036259">
    <property type="entry name" value="MFS_trans_sf"/>
</dbReference>
<dbReference type="PANTHER" id="PTHR48020">
    <property type="entry name" value="PROTON MYO-INOSITOL COTRANSPORTER"/>
    <property type="match status" value="1"/>
</dbReference>
<dbReference type="InterPro" id="IPR005828">
    <property type="entry name" value="MFS_sugar_transport-like"/>
</dbReference>
<feature type="transmembrane region" description="Helical" evidence="9">
    <location>
        <begin position="184"/>
        <end position="203"/>
    </location>
</feature>
<dbReference type="PRINTS" id="PR00171">
    <property type="entry name" value="SUGRTRNSPORT"/>
</dbReference>
<evidence type="ECO:0000313" key="11">
    <source>
        <dbReference type="EMBL" id="RBP71577.1"/>
    </source>
</evidence>
<feature type="compositionally biased region" description="Basic and acidic residues" evidence="8">
    <location>
        <begin position="238"/>
        <end position="247"/>
    </location>
</feature>
<feature type="transmembrane region" description="Helical" evidence="9">
    <location>
        <begin position="343"/>
        <end position="365"/>
    </location>
</feature>
<dbReference type="InterPro" id="IPR005829">
    <property type="entry name" value="Sugar_transporter_CS"/>
</dbReference>
<evidence type="ECO:0000256" key="3">
    <source>
        <dbReference type="ARBA" id="ARBA00022448"/>
    </source>
</evidence>
<feature type="transmembrane region" description="Helical" evidence="9">
    <location>
        <begin position="153"/>
        <end position="172"/>
    </location>
</feature>
<evidence type="ECO:0000259" key="10">
    <source>
        <dbReference type="PROSITE" id="PS50850"/>
    </source>
</evidence>
<proteinExistence type="inferred from homology"/>
<evidence type="ECO:0000256" key="8">
    <source>
        <dbReference type="SAM" id="MobiDB-lite"/>
    </source>
</evidence>
<feature type="region of interest" description="Disordered" evidence="8">
    <location>
        <begin position="238"/>
        <end position="261"/>
    </location>
</feature>
<comment type="caution">
    <text evidence="11">The sequence shown here is derived from an EMBL/GenBank/DDBJ whole genome shotgun (WGS) entry which is preliminary data.</text>
</comment>
<accession>A0A366IIZ4</accession>
<dbReference type="PANTHER" id="PTHR48020:SF12">
    <property type="entry name" value="PROTON MYO-INOSITOL COTRANSPORTER"/>
    <property type="match status" value="1"/>
</dbReference>
<evidence type="ECO:0000256" key="1">
    <source>
        <dbReference type="ARBA" id="ARBA00004651"/>
    </source>
</evidence>
<comment type="subcellular location">
    <subcellularLocation>
        <location evidence="1">Cell membrane</location>
        <topology evidence="1">Multi-pass membrane protein</topology>
    </subcellularLocation>
</comment>
<keyword evidence="4 9" id="KW-0812">Transmembrane</keyword>
<evidence type="ECO:0000256" key="5">
    <source>
        <dbReference type="ARBA" id="ARBA00022989"/>
    </source>
</evidence>
<dbReference type="Proteomes" id="UP000253509">
    <property type="component" value="Unassembled WGS sequence"/>
</dbReference>
<sequence length="488" mass="52848">MARDDSNSAEAEDPLEEVPKEGLRKVRRWCVIIAVGGFLFGFDTGVISGALLFIKTDFDLTPFEQGSVVSVLLLGALIGALGISRLSDRLGRRKALGLQGVIFLIGTAIAVFAVGYWTLLIARFVLGLAVGAASATVPIYLSEVAPTAIRGRMLTLNQLLITVGILVAYFVNLAFSPIEGWREMIGVGAVPALIIVAGALWFLPESPQWQLANGREDEARKFFVTITDEETADRVIEQRRQGDEEKTNSSAGQDPANDSEKTSWRVLLTERVRPALIVGLTLGAIQQFGGINTIIYYAPSIMQSTGLTASNSIFYSIAIGVINLAMTIVAVRLIDRTGRRKLLLVSLSGMTVTLALLGLSFVAGWSPIVSLVFMVLYIAVYAVGLGPIFWTLVGEIFPAEARANGSSASTGVNWASNFLVSLVFLSVVHAIGQGQTFWIFAIICALGLWFIGRYVPETKDREFEEIDAALLKRFHRDPDTGEKVKSGK</sequence>
<protein>
    <submittedName>
        <fullName evidence="11">Sugar porter (SP) family MFS transporter</fullName>
    </submittedName>
</protein>
<dbReference type="PROSITE" id="PS00217">
    <property type="entry name" value="SUGAR_TRANSPORT_2"/>
    <property type="match status" value="1"/>
</dbReference>
<name>A0A366IIZ4_9MICO</name>
<dbReference type="InterPro" id="IPR050814">
    <property type="entry name" value="Myo-inositol_Transporter"/>
</dbReference>
<evidence type="ECO:0000256" key="7">
    <source>
        <dbReference type="RuleBase" id="RU003346"/>
    </source>
</evidence>
<dbReference type="Gene3D" id="1.20.1250.20">
    <property type="entry name" value="MFS general substrate transporter like domains"/>
    <property type="match status" value="1"/>
</dbReference>
<keyword evidence="6 9" id="KW-0472">Membrane</keyword>
<organism evidence="11 12">
    <name type="scientific">Brevibacterium celere</name>
    <dbReference type="NCBI Taxonomy" id="225845"/>
    <lineage>
        <taxon>Bacteria</taxon>
        <taxon>Bacillati</taxon>
        <taxon>Actinomycetota</taxon>
        <taxon>Actinomycetes</taxon>
        <taxon>Micrococcales</taxon>
        <taxon>Brevibacteriaceae</taxon>
        <taxon>Brevibacterium</taxon>
    </lineage>
</organism>
<evidence type="ECO:0000313" key="12">
    <source>
        <dbReference type="Proteomes" id="UP000253509"/>
    </source>
</evidence>
<feature type="transmembrane region" description="Helical" evidence="9">
    <location>
        <begin position="120"/>
        <end position="141"/>
    </location>
</feature>
<dbReference type="FunFam" id="1.20.1250.20:FF:000073">
    <property type="entry name" value="MFS myo-inositol transporter, putative"/>
    <property type="match status" value="1"/>
</dbReference>
<feature type="transmembrane region" description="Helical" evidence="9">
    <location>
        <begin position="29"/>
        <end position="54"/>
    </location>
</feature>
<evidence type="ECO:0000256" key="9">
    <source>
        <dbReference type="SAM" id="Phobius"/>
    </source>
</evidence>
<feature type="transmembrane region" description="Helical" evidence="9">
    <location>
        <begin position="95"/>
        <end position="114"/>
    </location>
</feature>
<dbReference type="AlphaFoldDB" id="A0A366IIZ4"/>
<comment type="similarity">
    <text evidence="2 7">Belongs to the major facilitator superfamily. Sugar transporter (TC 2.A.1.1) family.</text>
</comment>
<evidence type="ECO:0000256" key="4">
    <source>
        <dbReference type="ARBA" id="ARBA00022692"/>
    </source>
</evidence>
<dbReference type="PROSITE" id="PS50850">
    <property type="entry name" value="MFS"/>
    <property type="match status" value="1"/>
</dbReference>